<evidence type="ECO:0000313" key="3">
    <source>
        <dbReference type="EMBL" id="RXK81891.1"/>
    </source>
</evidence>
<evidence type="ECO:0000256" key="1">
    <source>
        <dbReference type="SAM" id="SignalP"/>
    </source>
</evidence>
<evidence type="ECO:0000259" key="2">
    <source>
        <dbReference type="Pfam" id="PF14344"/>
    </source>
</evidence>
<protein>
    <submittedName>
        <fullName evidence="3">DUF4397 domain-containing protein</fullName>
    </submittedName>
</protein>
<reference evidence="3 4" key="1">
    <citation type="submission" date="2019-01" db="EMBL/GenBank/DDBJ databases">
        <title>Filimonas sp. strain TTM-71.</title>
        <authorList>
            <person name="Chen W.-M."/>
        </authorList>
    </citation>
    <scope>NUCLEOTIDE SEQUENCE [LARGE SCALE GENOMIC DNA]</scope>
    <source>
        <strain evidence="3 4">TTM-71</strain>
    </source>
</reference>
<dbReference type="EMBL" id="SDHZ01000003">
    <property type="protein sequence ID" value="RXK81891.1"/>
    <property type="molecule type" value="Genomic_DNA"/>
</dbReference>
<gene>
    <name evidence="3" type="ORF">ESB13_19095</name>
</gene>
<dbReference type="AlphaFoldDB" id="A0A4Q1D236"/>
<name>A0A4Q1D236_9BACT</name>
<dbReference type="PROSITE" id="PS51257">
    <property type="entry name" value="PROKAR_LIPOPROTEIN"/>
    <property type="match status" value="1"/>
</dbReference>
<dbReference type="RefSeq" id="WP_129005288.1">
    <property type="nucleotide sequence ID" value="NZ_SDHZ01000003.1"/>
</dbReference>
<dbReference type="Proteomes" id="UP000290545">
    <property type="component" value="Unassembled WGS sequence"/>
</dbReference>
<evidence type="ECO:0000313" key="4">
    <source>
        <dbReference type="Proteomes" id="UP000290545"/>
    </source>
</evidence>
<feature type="chain" id="PRO_5020208827" evidence="1">
    <location>
        <begin position="26"/>
        <end position="241"/>
    </location>
</feature>
<feature type="domain" description="DUF4397" evidence="2">
    <location>
        <begin position="34"/>
        <end position="153"/>
    </location>
</feature>
<dbReference type="InterPro" id="IPR025510">
    <property type="entry name" value="DUF4397"/>
</dbReference>
<accession>A0A4Q1D236</accession>
<dbReference type="Pfam" id="PF14344">
    <property type="entry name" value="DUF4397"/>
    <property type="match status" value="1"/>
</dbReference>
<keyword evidence="4" id="KW-1185">Reference proteome</keyword>
<sequence length="241" mass="25706">MKQVLFIVVVCVLAGTILTSCSKNASYTPPPDTKVSFANLSARHPSLDFYGGTAQIVKVASAINYQSVSGFTTAAATLYGVVADTAGQSDNNPVIAQLTTLGGGTANTVIVVDTSLQATRAVITTDFFTTVSADSARIRCFHFSPDAPKLDFYISSVTTPDFTRDFLFRQNSNENVASLAFKYYLKGDYVIIAREAGTSNEVARLPVSLAGTKHYTLYSSGFLSKAGTAEGFKIGLLLQDF</sequence>
<proteinExistence type="predicted"/>
<organism evidence="3 4">
    <name type="scientific">Filimonas effusa</name>
    <dbReference type="NCBI Taxonomy" id="2508721"/>
    <lineage>
        <taxon>Bacteria</taxon>
        <taxon>Pseudomonadati</taxon>
        <taxon>Bacteroidota</taxon>
        <taxon>Chitinophagia</taxon>
        <taxon>Chitinophagales</taxon>
        <taxon>Chitinophagaceae</taxon>
        <taxon>Filimonas</taxon>
    </lineage>
</organism>
<comment type="caution">
    <text evidence="3">The sequence shown here is derived from an EMBL/GenBank/DDBJ whole genome shotgun (WGS) entry which is preliminary data.</text>
</comment>
<keyword evidence="1" id="KW-0732">Signal</keyword>
<feature type="signal peptide" evidence="1">
    <location>
        <begin position="1"/>
        <end position="25"/>
    </location>
</feature>
<dbReference type="OrthoDB" id="9792011at2"/>